<organism evidence="3">
    <name type="scientific">Gongylonema pulchrum</name>
    <dbReference type="NCBI Taxonomy" id="637853"/>
    <lineage>
        <taxon>Eukaryota</taxon>
        <taxon>Metazoa</taxon>
        <taxon>Ecdysozoa</taxon>
        <taxon>Nematoda</taxon>
        <taxon>Chromadorea</taxon>
        <taxon>Rhabditida</taxon>
        <taxon>Spirurina</taxon>
        <taxon>Spiruromorpha</taxon>
        <taxon>Spiruroidea</taxon>
        <taxon>Gongylonematidae</taxon>
        <taxon>Gongylonema</taxon>
    </lineage>
</organism>
<protein>
    <submittedName>
        <fullName evidence="3">Phospholipid scramblase</fullName>
    </submittedName>
</protein>
<accession>A0A183D4N6</accession>
<reference evidence="1 2" key="2">
    <citation type="submission" date="2018-11" db="EMBL/GenBank/DDBJ databases">
        <authorList>
            <consortium name="Pathogen Informatics"/>
        </authorList>
    </citation>
    <scope>NUCLEOTIDE SEQUENCE [LARGE SCALE GENOMIC DNA]</scope>
</reference>
<name>A0A183D4N6_9BILA</name>
<evidence type="ECO:0000313" key="2">
    <source>
        <dbReference type="Proteomes" id="UP000271098"/>
    </source>
</evidence>
<gene>
    <name evidence="1" type="ORF">GPUH_LOCUS3677</name>
</gene>
<dbReference type="AlphaFoldDB" id="A0A183D4N6"/>
<dbReference type="Proteomes" id="UP000271098">
    <property type="component" value="Unassembled WGS sequence"/>
</dbReference>
<sequence>MTACCCTFTMQLEKWTEDGVEIEIVKKIPGKELCTLKSEPGDVLEQYYRLTDEHGKLIGTNFGQKP</sequence>
<evidence type="ECO:0000313" key="3">
    <source>
        <dbReference type="WBParaSite" id="GPUH_0000368401-mRNA-1"/>
    </source>
</evidence>
<dbReference type="WBParaSite" id="GPUH_0000368401-mRNA-1">
    <property type="protein sequence ID" value="GPUH_0000368401-mRNA-1"/>
    <property type="gene ID" value="GPUH_0000368401"/>
</dbReference>
<keyword evidence="2" id="KW-1185">Reference proteome</keyword>
<proteinExistence type="predicted"/>
<reference evidence="3" key="1">
    <citation type="submission" date="2016-06" db="UniProtKB">
        <authorList>
            <consortium name="WormBaseParasite"/>
        </authorList>
    </citation>
    <scope>IDENTIFICATION</scope>
</reference>
<evidence type="ECO:0000313" key="1">
    <source>
        <dbReference type="EMBL" id="VDK40512.1"/>
    </source>
</evidence>
<dbReference type="OrthoDB" id="77911at2759"/>
<dbReference type="EMBL" id="UYRT01006429">
    <property type="protein sequence ID" value="VDK40512.1"/>
    <property type="molecule type" value="Genomic_DNA"/>
</dbReference>